<evidence type="ECO:0000256" key="3">
    <source>
        <dbReference type="ARBA" id="ARBA00023254"/>
    </source>
</evidence>
<evidence type="ECO:0000256" key="1">
    <source>
        <dbReference type="ARBA" id="ARBA00022771"/>
    </source>
</evidence>
<dbReference type="Pfam" id="PF14634">
    <property type="entry name" value="zf-RING_5"/>
    <property type="match status" value="1"/>
</dbReference>
<dbReference type="EMBL" id="CATQJL010000316">
    <property type="protein sequence ID" value="CAJ0604854.1"/>
    <property type="molecule type" value="Genomic_DNA"/>
</dbReference>
<evidence type="ECO:0000313" key="8">
    <source>
        <dbReference type="EMBL" id="CAJ0604854.1"/>
    </source>
</evidence>
<dbReference type="SUPFAM" id="SSF57850">
    <property type="entry name" value="RING/U-box"/>
    <property type="match status" value="1"/>
</dbReference>
<evidence type="ECO:0000256" key="4">
    <source>
        <dbReference type="PROSITE-ProRule" id="PRU00175"/>
    </source>
</evidence>
<dbReference type="PANTHER" id="PTHR22663">
    <property type="entry name" value="RING FINGER PROTEIN NARYA-RELATED"/>
    <property type="match status" value="1"/>
</dbReference>
<sequence>MANDWIHCNACYRQPTQGVVYLLSSCGHIVCQTCSTASETGNEGPEKPCPVCHKKCAIAEINRKLRPELQILFRNPKEVATQYMKNLSQVLEFQGTNRNRLAKHIAEKEKKAVKYASLARDEIKKRIDIEKKAVEEHTRLKHELDMERFRCRTLEAKLAEHEKQLEELKKNVNMAGPIVRSDSGIDAEMDIDSNISFLNVATSTPIQKCSPLNRFTSTGHRNRNHIAEMFLGGADDVLSPITFPPNQLLTTPAMLGIKQKGHRRSSSANERQPSGGNRFDGNRFDFHSSGGKSTNCFGLSKT</sequence>
<dbReference type="Proteomes" id="UP001176961">
    <property type="component" value="Unassembled WGS sequence"/>
</dbReference>
<evidence type="ECO:0000256" key="2">
    <source>
        <dbReference type="ARBA" id="ARBA00022833"/>
    </source>
</evidence>
<accession>A0AA36H695</accession>
<evidence type="ECO:0000256" key="6">
    <source>
        <dbReference type="SAM" id="MobiDB-lite"/>
    </source>
</evidence>
<dbReference type="GO" id="GO:0007131">
    <property type="term" value="P:reciprocal meiotic recombination"/>
    <property type="evidence" value="ECO:0007669"/>
    <property type="project" value="InterPro"/>
</dbReference>
<name>A0AA36H695_CYLNA</name>
<feature type="coiled-coil region" evidence="5">
    <location>
        <begin position="144"/>
        <end position="171"/>
    </location>
</feature>
<gene>
    <name evidence="8" type="ORF">CYNAS_LOCUS16837</name>
</gene>
<dbReference type="PANTHER" id="PTHR22663:SF17">
    <property type="entry name" value="RING FINGER PROTEIN NARYA-RELATED"/>
    <property type="match status" value="1"/>
</dbReference>
<protein>
    <recommendedName>
        <fullName evidence="7">RING-type domain-containing protein</fullName>
    </recommendedName>
</protein>
<dbReference type="Gene3D" id="3.30.40.10">
    <property type="entry name" value="Zinc/RING finger domain, C3HC4 (zinc finger)"/>
    <property type="match status" value="1"/>
</dbReference>
<evidence type="ECO:0000313" key="9">
    <source>
        <dbReference type="Proteomes" id="UP001176961"/>
    </source>
</evidence>
<feature type="domain" description="RING-type" evidence="7">
    <location>
        <begin position="8"/>
        <end position="53"/>
    </location>
</feature>
<organism evidence="8 9">
    <name type="scientific">Cylicocyclus nassatus</name>
    <name type="common">Nematode worm</name>
    <dbReference type="NCBI Taxonomy" id="53992"/>
    <lineage>
        <taxon>Eukaryota</taxon>
        <taxon>Metazoa</taxon>
        <taxon>Ecdysozoa</taxon>
        <taxon>Nematoda</taxon>
        <taxon>Chromadorea</taxon>
        <taxon>Rhabditida</taxon>
        <taxon>Rhabditina</taxon>
        <taxon>Rhabditomorpha</taxon>
        <taxon>Strongyloidea</taxon>
        <taxon>Strongylidae</taxon>
        <taxon>Cylicocyclus</taxon>
    </lineage>
</organism>
<keyword evidence="5" id="KW-0175">Coiled coil</keyword>
<keyword evidence="1 4" id="KW-0863">Zinc-finger</keyword>
<feature type="compositionally biased region" description="Polar residues" evidence="6">
    <location>
        <begin position="266"/>
        <end position="275"/>
    </location>
</feature>
<dbReference type="GO" id="GO:0000795">
    <property type="term" value="C:synaptonemal complex"/>
    <property type="evidence" value="ECO:0007669"/>
    <property type="project" value="InterPro"/>
</dbReference>
<dbReference type="GO" id="GO:0016925">
    <property type="term" value="P:protein sumoylation"/>
    <property type="evidence" value="ECO:0007669"/>
    <property type="project" value="TreeGrafter"/>
</dbReference>
<dbReference type="InterPro" id="IPR001841">
    <property type="entry name" value="Znf_RING"/>
</dbReference>
<dbReference type="InterPro" id="IPR042123">
    <property type="entry name" value="Zip3/RNF212-like"/>
</dbReference>
<dbReference type="GO" id="GO:0008270">
    <property type="term" value="F:zinc ion binding"/>
    <property type="evidence" value="ECO:0007669"/>
    <property type="project" value="UniProtKB-KW"/>
</dbReference>
<evidence type="ECO:0000259" key="7">
    <source>
        <dbReference type="PROSITE" id="PS50089"/>
    </source>
</evidence>
<dbReference type="GO" id="GO:0007129">
    <property type="term" value="P:homologous chromosome pairing at meiosis"/>
    <property type="evidence" value="ECO:0007669"/>
    <property type="project" value="TreeGrafter"/>
</dbReference>
<evidence type="ECO:0000256" key="5">
    <source>
        <dbReference type="SAM" id="Coils"/>
    </source>
</evidence>
<dbReference type="InterPro" id="IPR013083">
    <property type="entry name" value="Znf_RING/FYVE/PHD"/>
</dbReference>
<keyword evidence="9" id="KW-1185">Reference proteome</keyword>
<keyword evidence="1 4" id="KW-0479">Metal-binding</keyword>
<feature type="region of interest" description="Disordered" evidence="6">
    <location>
        <begin position="259"/>
        <end position="286"/>
    </location>
</feature>
<comment type="caution">
    <text evidence="8">The sequence shown here is derived from an EMBL/GenBank/DDBJ whole genome shotgun (WGS) entry which is preliminary data.</text>
</comment>
<keyword evidence="2" id="KW-0862">Zinc</keyword>
<keyword evidence="3" id="KW-0469">Meiosis</keyword>
<dbReference type="GO" id="GO:0019789">
    <property type="term" value="F:SUMO transferase activity"/>
    <property type="evidence" value="ECO:0007669"/>
    <property type="project" value="InterPro"/>
</dbReference>
<dbReference type="PROSITE" id="PS50089">
    <property type="entry name" value="ZF_RING_2"/>
    <property type="match status" value="1"/>
</dbReference>
<reference evidence="8" key="1">
    <citation type="submission" date="2023-07" db="EMBL/GenBank/DDBJ databases">
        <authorList>
            <consortium name="CYATHOMIX"/>
        </authorList>
    </citation>
    <scope>NUCLEOTIDE SEQUENCE</scope>
    <source>
        <strain evidence="8">N/A</strain>
    </source>
</reference>
<proteinExistence type="predicted"/>
<dbReference type="AlphaFoldDB" id="A0AA36H695"/>